<evidence type="ECO:0000259" key="1">
    <source>
        <dbReference type="PROSITE" id="PS50878"/>
    </source>
</evidence>
<dbReference type="PANTHER" id="PTHR36688">
    <property type="entry name" value="ENDO/EXONUCLEASE/PHOSPHATASE DOMAIN-CONTAINING PROTEIN"/>
    <property type="match status" value="1"/>
</dbReference>
<comment type="caution">
    <text evidence="3">The sequence shown here is derived from an EMBL/GenBank/DDBJ whole genome shotgun (WGS) entry which is preliminary data.</text>
</comment>
<dbReference type="InterPro" id="IPR000477">
    <property type="entry name" value="RT_dom"/>
</dbReference>
<reference evidence="3 4" key="1">
    <citation type="submission" date="2024-02" db="EMBL/GenBank/DDBJ databases">
        <title>Chromosome-scale genome assembly of the rough periwinkle Littorina saxatilis.</title>
        <authorList>
            <person name="De Jode A."/>
            <person name="Faria R."/>
            <person name="Formenti G."/>
            <person name="Sims Y."/>
            <person name="Smith T.P."/>
            <person name="Tracey A."/>
            <person name="Wood J.M.D."/>
            <person name="Zagrodzka Z.B."/>
            <person name="Johannesson K."/>
            <person name="Butlin R.K."/>
            <person name="Leder E.H."/>
        </authorList>
    </citation>
    <scope>NUCLEOTIDE SEQUENCE [LARGE SCALE GENOMIC DNA]</scope>
    <source>
        <strain evidence="3">Snail1</strain>
        <tissue evidence="3">Muscle</tissue>
    </source>
</reference>
<evidence type="ECO:0000259" key="2">
    <source>
        <dbReference type="PROSITE" id="PS50879"/>
    </source>
</evidence>
<dbReference type="CDD" id="cd01650">
    <property type="entry name" value="RT_nLTR_like"/>
    <property type="match status" value="1"/>
</dbReference>
<dbReference type="InterPro" id="IPR052560">
    <property type="entry name" value="RdDP_mobile_element"/>
</dbReference>
<dbReference type="CDD" id="cd09276">
    <property type="entry name" value="Rnase_HI_RT_non_LTR"/>
    <property type="match status" value="1"/>
</dbReference>
<dbReference type="GO" id="GO:0003676">
    <property type="term" value="F:nucleic acid binding"/>
    <property type="evidence" value="ECO:0007669"/>
    <property type="project" value="InterPro"/>
</dbReference>
<name>A0AAN9G305_9CAEN</name>
<proteinExistence type="predicted"/>
<dbReference type="InterPro" id="IPR002156">
    <property type="entry name" value="RNaseH_domain"/>
</dbReference>
<dbReference type="InterPro" id="IPR036397">
    <property type="entry name" value="RNaseH_sf"/>
</dbReference>
<dbReference type="EMBL" id="JBAMIC010000022">
    <property type="protein sequence ID" value="KAK7092090.1"/>
    <property type="molecule type" value="Genomic_DNA"/>
</dbReference>
<keyword evidence="4" id="KW-1185">Reference proteome</keyword>
<dbReference type="Pfam" id="PF00078">
    <property type="entry name" value="RVT_1"/>
    <property type="match status" value="1"/>
</dbReference>
<evidence type="ECO:0000313" key="4">
    <source>
        <dbReference type="Proteomes" id="UP001374579"/>
    </source>
</evidence>
<dbReference type="GO" id="GO:0006259">
    <property type="term" value="P:DNA metabolic process"/>
    <property type="evidence" value="ECO:0007669"/>
    <property type="project" value="UniProtKB-ARBA"/>
</dbReference>
<dbReference type="PANTHER" id="PTHR36688:SF1">
    <property type="entry name" value="ENDONUCLEASE_EXONUCLEASE_PHOSPHATASE DOMAIN-CONTAINING PROTEIN"/>
    <property type="match status" value="1"/>
</dbReference>
<gene>
    <name evidence="3" type="ORF">V1264_009691</name>
</gene>
<feature type="domain" description="Reverse transcriptase" evidence="1">
    <location>
        <begin position="50"/>
        <end position="320"/>
    </location>
</feature>
<dbReference type="InterPro" id="IPR043502">
    <property type="entry name" value="DNA/RNA_pol_sf"/>
</dbReference>
<feature type="domain" description="RNase H type-1" evidence="2">
    <location>
        <begin position="532"/>
        <end position="667"/>
    </location>
</feature>
<dbReference type="SUPFAM" id="SSF53098">
    <property type="entry name" value="Ribonuclease H-like"/>
    <property type="match status" value="1"/>
</dbReference>
<sequence>MKEPFTEKEFEDGIRQLQKEKSPGHDGITNEMFQRLGPSARKVLLTIFNASWTHASVPQAWRDATMIPIHKKGKDKTRADSYRPISLTSCVGKLMERLINNRLIWYLEEKKIISDNQAGFRQHRSTEDQVAYIAQEVEDALQDKKHTVAVWIDLEKAFDKVWKEGLKLKMHQYGITGHMYDWISQYLTNRKARVQNKRFQSRQRTMKEGVPQGGVLSPTLFIIFMNDILEDIPAWIHGAVYADDLVIWCSEQYVTTATVRMQDALRRIERWTRKWLGTINTRKTNYTIFSLAAKKQTAHLQVNGHNLPQDNTPTYLGVTFDPRMTWKHQTEKCAARARLRTALMKKLSGTSWGADHNIQKKLYLGRVRPVLEYGAAAWSTAAKSNFDKLARMQNQASRIITGALKSTPIQAMDPLTGLESLESRRDTKVLTLAAKFKRIQNHPMHKRMSEPTKCRLKRSSFIHNVRRLERQDPELMQQGNRIIPTHSTVPAWKREQFPEVRESIPGILKKGIQTEAERKALTLDHIDHVYPKEHWTHTYTDGSAEDATRNGGGGIVIKLKDERQLLQAIPTGKFSTNYKAEADALQTAARMLHGNRETTRSRVVIFSDALSVLQAVQNPRNKELNTLASALTNLQQSTEQTVIQWIPSHCNIQGNEEADRLAKEGGQLPQDEQEVTYEEAKTIVKEKQKRRWLHQHPDYNKKDAYYLLPRDDQVVIVRLRTGHCRLKHHLYTKFHIGDSASCPCGTSPKTVQHFLQDCPTHQNLRAETWPADTPMRDKLYGPMESLRRTAAFIRASGVAV</sequence>
<dbReference type="GO" id="GO:0004523">
    <property type="term" value="F:RNA-DNA hybrid ribonuclease activity"/>
    <property type="evidence" value="ECO:0007669"/>
    <property type="project" value="InterPro"/>
</dbReference>
<dbReference type="Pfam" id="PF00075">
    <property type="entry name" value="RNase_H"/>
    <property type="match status" value="1"/>
</dbReference>
<accession>A0AAN9G305</accession>
<dbReference type="Gene3D" id="3.30.420.10">
    <property type="entry name" value="Ribonuclease H-like superfamily/Ribonuclease H"/>
    <property type="match status" value="1"/>
</dbReference>
<organism evidence="3 4">
    <name type="scientific">Littorina saxatilis</name>
    <dbReference type="NCBI Taxonomy" id="31220"/>
    <lineage>
        <taxon>Eukaryota</taxon>
        <taxon>Metazoa</taxon>
        <taxon>Spiralia</taxon>
        <taxon>Lophotrochozoa</taxon>
        <taxon>Mollusca</taxon>
        <taxon>Gastropoda</taxon>
        <taxon>Caenogastropoda</taxon>
        <taxon>Littorinimorpha</taxon>
        <taxon>Littorinoidea</taxon>
        <taxon>Littorinidae</taxon>
        <taxon>Littorina</taxon>
    </lineage>
</organism>
<dbReference type="SUPFAM" id="SSF56672">
    <property type="entry name" value="DNA/RNA polymerases"/>
    <property type="match status" value="1"/>
</dbReference>
<dbReference type="PROSITE" id="PS50879">
    <property type="entry name" value="RNASE_H_1"/>
    <property type="match status" value="1"/>
</dbReference>
<dbReference type="PROSITE" id="PS50878">
    <property type="entry name" value="RT_POL"/>
    <property type="match status" value="1"/>
</dbReference>
<evidence type="ECO:0000313" key="3">
    <source>
        <dbReference type="EMBL" id="KAK7092090.1"/>
    </source>
</evidence>
<dbReference type="AlphaFoldDB" id="A0AAN9G305"/>
<protein>
    <submittedName>
        <fullName evidence="3">Uncharacterized protein</fullName>
    </submittedName>
</protein>
<dbReference type="Proteomes" id="UP001374579">
    <property type="component" value="Unassembled WGS sequence"/>
</dbReference>
<dbReference type="InterPro" id="IPR012337">
    <property type="entry name" value="RNaseH-like_sf"/>
</dbReference>